<evidence type="ECO:0000259" key="3">
    <source>
        <dbReference type="PROSITE" id="PS50405"/>
    </source>
</evidence>
<dbReference type="Gene3D" id="1.20.1050.10">
    <property type="match status" value="1"/>
</dbReference>
<dbReference type="SFLD" id="SFLDG00358">
    <property type="entry name" value="Main_(cytGST)"/>
    <property type="match status" value="1"/>
</dbReference>
<dbReference type="Proteomes" id="UP001175000">
    <property type="component" value="Unassembled WGS sequence"/>
</dbReference>
<feature type="domain" description="GST N-terminal" evidence="2">
    <location>
        <begin position="27"/>
        <end position="115"/>
    </location>
</feature>
<dbReference type="CDD" id="cd00299">
    <property type="entry name" value="GST_C_family"/>
    <property type="match status" value="1"/>
</dbReference>
<name>A0AA39XF06_9PEZI</name>
<proteinExistence type="inferred from homology"/>
<dbReference type="EMBL" id="JAULSU010000001">
    <property type="protein sequence ID" value="KAK0632187.1"/>
    <property type="molecule type" value="Genomic_DNA"/>
</dbReference>
<sequence>MSEVDTSLPTQATGAAASFAALHSNPHPLKLYGAWFCPFVQRVWIVLAEKQIPHQYIDINPYHKSPEFLALNPRGLVPTLALTIPSSDGKDESQKVLYESTVLCEYLDEAYPGENPLLPKGDAPEEVYERARCRLWMDHVGSRIVPAFYRLLQCNGGDEEGMEDARKGLLSALKLLTKEMAPDGGPWFLGQRFGLVDVMMAPWAKRLWLIDHYKEGGVGIPGKGERGEDEEIWGRWERWFEAIDGRRSVRDTWSDEEEYVKAYKRYADDTTQSEVGQATRKGRMLP</sequence>
<gene>
    <name evidence="4" type="ORF">B0T14DRAFT_559903</name>
</gene>
<dbReference type="Gene3D" id="3.40.30.10">
    <property type="entry name" value="Glutaredoxin"/>
    <property type="match status" value="1"/>
</dbReference>
<dbReference type="PROSITE" id="PS50404">
    <property type="entry name" value="GST_NTER"/>
    <property type="match status" value="1"/>
</dbReference>
<dbReference type="PANTHER" id="PTHR43968">
    <property type="match status" value="1"/>
</dbReference>
<dbReference type="AlphaFoldDB" id="A0AA39XF06"/>
<dbReference type="PROSITE" id="PS50405">
    <property type="entry name" value="GST_CTER"/>
    <property type="match status" value="1"/>
</dbReference>
<comment type="similarity">
    <text evidence="1">Belongs to the GST superfamily.</text>
</comment>
<evidence type="ECO:0000256" key="1">
    <source>
        <dbReference type="ARBA" id="ARBA00007409"/>
    </source>
</evidence>
<dbReference type="SUPFAM" id="SSF52833">
    <property type="entry name" value="Thioredoxin-like"/>
    <property type="match status" value="1"/>
</dbReference>
<reference evidence="4" key="1">
    <citation type="submission" date="2023-06" db="EMBL/GenBank/DDBJ databases">
        <title>Genome-scale phylogeny and comparative genomics of the fungal order Sordariales.</title>
        <authorList>
            <consortium name="Lawrence Berkeley National Laboratory"/>
            <person name="Hensen N."/>
            <person name="Bonometti L."/>
            <person name="Westerberg I."/>
            <person name="Brannstrom I.O."/>
            <person name="Guillou S."/>
            <person name="Cros-Aarteil S."/>
            <person name="Calhoun S."/>
            <person name="Haridas S."/>
            <person name="Kuo A."/>
            <person name="Mondo S."/>
            <person name="Pangilinan J."/>
            <person name="Riley R."/>
            <person name="Labutti K."/>
            <person name="Andreopoulos B."/>
            <person name="Lipzen A."/>
            <person name="Chen C."/>
            <person name="Yanf M."/>
            <person name="Daum C."/>
            <person name="Ng V."/>
            <person name="Clum A."/>
            <person name="Steindorff A."/>
            <person name="Ohm R."/>
            <person name="Martin F."/>
            <person name="Silar P."/>
            <person name="Natvig D."/>
            <person name="Lalanne C."/>
            <person name="Gautier V."/>
            <person name="Ament-Velasquez S.L."/>
            <person name="Kruys A."/>
            <person name="Hutchinson M.I."/>
            <person name="Powell A.J."/>
            <person name="Barry K."/>
            <person name="Miller A.N."/>
            <person name="Grigoriev I.V."/>
            <person name="Debuchy R."/>
            <person name="Gladieux P."/>
            <person name="Thoren M.H."/>
            <person name="Johannesson H."/>
        </authorList>
    </citation>
    <scope>NUCLEOTIDE SEQUENCE</scope>
    <source>
        <strain evidence="4">CBS 606.72</strain>
    </source>
</reference>
<dbReference type="InterPro" id="IPR040079">
    <property type="entry name" value="Glutathione_S-Trfase"/>
</dbReference>
<dbReference type="InterPro" id="IPR036282">
    <property type="entry name" value="Glutathione-S-Trfase_C_sf"/>
</dbReference>
<evidence type="ECO:0000313" key="4">
    <source>
        <dbReference type="EMBL" id="KAK0632187.1"/>
    </source>
</evidence>
<accession>A0AA39XF06</accession>
<dbReference type="Pfam" id="PF13410">
    <property type="entry name" value="GST_C_2"/>
    <property type="match status" value="1"/>
</dbReference>
<comment type="caution">
    <text evidence="4">The sequence shown here is derived from an EMBL/GenBank/DDBJ whole genome shotgun (WGS) entry which is preliminary data.</text>
</comment>
<evidence type="ECO:0000313" key="5">
    <source>
        <dbReference type="Proteomes" id="UP001175000"/>
    </source>
</evidence>
<dbReference type="SFLD" id="SFLDS00019">
    <property type="entry name" value="Glutathione_Transferase_(cytos"/>
    <property type="match status" value="1"/>
</dbReference>
<dbReference type="PANTHER" id="PTHR43968:SF13">
    <property type="entry name" value="GLUTATHIONE TRANSFERASE OMEGA-1"/>
    <property type="match status" value="1"/>
</dbReference>
<dbReference type="InterPro" id="IPR010987">
    <property type="entry name" value="Glutathione-S-Trfase_C-like"/>
</dbReference>
<organism evidence="4 5">
    <name type="scientific">Immersiella caudata</name>
    <dbReference type="NCBI Taxonomy" id="314043"/>
    <lineage>
        <taxon>Eukaryota</taxon>
        <taxon>Fungi</taxon>
        <taxon>Dikarya</taxon>
        <taxon>Ascomycota</taxon>
        <taxon>Pezizomycotina</taxon>
        <taxon>Sordariomycetes</taxon>
        <taxon>Sordariomycetidae</taxon>
        <taxon>Sordariales</taxon>
        <taxon>Lasiosphaeriaceae</taxon>
        <taxon>Immersiella</taxon>
    </lineage>
</organism>
<dbReference type="GO" id="GO:0005737">
    <property type="term" value="C:cytoplasm"/>
    <property type="evidence" value="ECO:0007669"/>
    <property type="project" value="TreeGrafter"/>
</dbReference>
<dbReference type="InterPro" id="IPR050983">
    <property type="entry name" value="GST_Omega/HSP26"/>
</dbReference>
<protein>
    <submittedName>
        <fullName evidence="4">Glutathione S-transferase domain-containing protein</fullName>
    </submittedName>
</protein>
<dbReference type="SUPFAM" id="SSF47616">
    <property type="entry name" value="GST C-terminal domain-like"/>
    <property type="match status" value="1"/>
</dbReference>
<evidence type="ECO:0000259" key="2">
    <source>
        <dbReference type="PROSITE" id="PS50404"/>
    </source>
</evidence>
<dbReference type="Pfam" id="PF13409">
    <property type="entry name" value="GST_N_2"/>
    <property type="match status" value="1"/>
</dbReference>
<feature type="domain" description="GST C-terminal" evidence="3">
    <location>
        <begin position="126"/>
        <end position="263"/>
    </location>
</feature>
<keyword evidence="5" id="KW-1185">Reference proteome</keyword>
<dbReference type="InterPro" id="IPR004045">
    <property type="entry name" value="Glutathione_S-Trfase_N"/>
</dbReference>
<dbReference type="InterPro" id="IPR036249">
    <property type="entry name" value="Thioredoxin-like_sf"/>
</dbReference>